<name>A0A4Q9PEW0_9APHY</name>
<accession>A0A4Q9PEW0</accession>
<organism evidence="2 3">
    <name type="scientific">Dichomitus squalens</name>
    <dbReference type="NCBI Taxonomy" id="114155"/>
    <lineage>
        <taxon>Eukaryota</taxon>
        <taxon>Fungi</taxon>
        <taxon>Dikarya</taxon>
        <taxon>Basidiomycota</taxon>
        <taxon>Agaricomycotina</taxon>
        <taxon>Agaricomycetes</taxon>
        <taxon>Polyporales</taxon>
        <taxon>Polyporaceae</taxon>
        <taxon>Dichomitus</taxon>
    </lineage>
</organism>
<reference evidence="2 3" key="1">
    <citation type="submission" date="2019-01" db="EMBL/GenBank/DDBJ databases">
        <title>Draft genome sequences of three monokaryotic isolates of the white-rot basidiomycete fungus Dichomitus squalens.</title>
        <authorList>
            <consortium name="DOE Joint Genome Institute"/>
            <person name="Lopez S.C."/>
            <person name="Andreopoulos B."/>
            <person name="Pangilinan J."/>
            <person name="Lipzen A."/>
            <person name="Riley R."/>
            <person name="Ahrendt S."/>
            <person name="Ng V."/>
            <person name="Barry K."/>
            <person name="Daum C."/>
            <person name="Grigoriev I.V."/>
            <person name="Hilden K.S."/>
            <person name="Makela M.R."/>
            <person name="de Vries R.P."/>
        </authorList>
    </citation>
    <scope>NUCLEOTIDE SEQUENCE [LARGE SCALE GENOMIC DNA]</scope>
    <source>
        <strain evidence="2 3">CBS 464.89</strain>
    </source>
</reference>
<proteinExistence type="predicted"/>
<feature type="compositionally biased region" description="Basic and acidic residues" evidence="1">
    <location>
        <begin position="59"/>
        <end position="79"/>
    </location>
</feature>
<dbReference type="EMBL" id="ML145213">
    <property type="protein sequence ID" value="TBU53480.1"/>
    <property type="molecule type" value="Genomic_DNA"/>
</dbReference>
<evidence type="ECO:0000313" key="2">
    <source>
        <dbReference type="EMBL" id="TBU53480.1"/>
    </source>
</evidence>
<sequence length="195" mass="21394">MCDAMVVDEGRTTVVQEHGDACASPIEPAFLGEGSRSAFESGSQSAETPLVGGTATLGDHSEAQKVRTTRTTDKVKAKRDTTCERRATRSMGQAEKDLADEQEVELMLSLEAAVDDEDGNKIRTLLAHAEKTDEKMEHVAHSRRKLSDLAFCLHDHTSLKSEQQTMFARMREMQSEVVNLAAKAKRLQPPGIILV</sequence>
<evidence type="ECO:0000256" key="1">
    <source>
        <dbReference type="SAM" id="MobiDB-lite"/>
    </source>
</evidence>
<dbReference type="AlphaFoldDB" id="A0A4Q9PEW0"/>
<dbReference type="Proteomes" id="UP000292082">
    <property type="component" value="Unassembled WGS sequence"/>
</dbReference>
<gene>
    <name evidence="2" type="ORF">BD310DRAFT_830026</name>
</gene>
<feature type="region of interest" description="Disordered" evidence="1">
    <location>
        <begin position="54"/>
        <end position="79"/>
    </location>
</feature>
<protein>
    <submittedName>
        <fullName evidence="2">Uncharacterized protein</fullName>
    </submittedName>
</protein>
<keyword evidence="3" id="KW-1185">Reference proteome</keyword>
<evidence type="ECO:0000313" key="3">
    <source>
        <dbReference type="Proteomes" id="UP000292082"/>
    </source>
</evidence>